<name>A0ABR1CK30_NECAM</name>
<proteinExistence type="predicted"/>
<accession>A0ABR1CK30</accession>
<dbReference type="EMBL" id="JAVFWL010000002">
    <property type="protein sequence ID" value="KAK6738241.1"/>
    <property type="molecule type" value="Genomic_DNA"/>
</dbReference>
<dbReference type="Proteomes" id="UP001303046">
    <property type="component" value="Unassembled WGS sequence"/>
</dbReference>
<comment type="caution">
    <text evidence="1">The sequence shown here is derived from an EMBL/GenBank/DDBJ whole genome shotgun (WGS) entry which is preliminary data.</text>
</comment>
<evidence type="ECO:0000313" key="2">
    <source>
        <dbReference type="Proteomes" id="UP001303046"/>
    </source>
</evidence>
<reference evidence="1 2" key="1">
    <citation type="submission" date="2023-08" db="EMBL/GenBank/DDBJ databases">
        <title>A Necator americanus chromosomal reference genome.</title>
        <authorList>
            <person name="Ilik V."/>
            <person name="Petrzelkova K.J."/>
            <person name="Pardy F."/>
            <person name="Fuh T."/>
            <person name="Niatou-Singa F.S."/>
            <person name="Gouil Q."/>
            <person name="Baker L."/>
            <person name="Ritchie M.E."/>
            <person name="Jex A.R."/>
            <person name="Gazzola D."/>
            <person name="Li H."/>
            <person name="Toshio Fujiwara R."/>
            <person name="Zhan B."/>
            <person name="Aroian R.V."/>
            <person name="Pafco B."/>
            <person name="Schwarz E.M."/>
        </authorList>
    </citation>
    <scope>NUCLEOTIDE SEQUENCE [LARGE SCALE GENOMIC DNA]</scope>
    <source>
        <strain evidence="1 2">Aroian</strain>
        <tissue evidence="1">Whole animal</tissue>
    </source>
</reference>
<sequence>MKTEHFRDLLSNRNSTHTAATASITPTFLAILEIKSAKCSNAKAKLSIYLLPVPLPALLIGGSNSA</sequence>
<keyword evidence="2" id="KW-1185">Reference proteome</keyword>
<protein>
    <submittedName>
        <fullName evidence="1">Uncharacterized protein</fullName>
    </submittedName>
</protein>
<organism evidence="1 2">
    <name type="scientific">Necator americanus</name>
    <name type="common">Human hookworm</name>
    <dbReference type="NCBI Taxonomy" id="51031"/>
    <lineage>
        <taxon>Eukaryota</taxon>
        <taxon>Metazoa</taxon>
        <taxon>Ecdysozoa</taxon>
        <taxon>Nematoda</taxon>
        <taxon>Chromadorea</taxon>
        <taxon>Rhabditida</taxon>
        <taxon>Rhabditina</taxon>
        <taxon>Rhabditomorpha</taxon>
        <taxon>Strongyloidea</taxon>
        <taxon>Ancylostomatidae</taxon>
        <taxon>Bunostominae</taxon>
        <taxon>Necator</taxon>
    </lineage>
</organism>
<evidence type="ECO:0000313" key="1">
    <source>
        <dbReference type="EMBL" id="KAK6738241.1"/>
    </source>
</evidence>
<gene>
    <name evidence="1" type="primary">Necator_chrII.g8177</name>
    <name evidence="1" type="ORF">RB195_020383</name>
</gene>